<keyword evidence="1" id="KW-0436">Ligase</keyword>
<accession>A0A0L0QL38</accession>
<keyword evidence="6" id="KW-1185">Reference proteome</keyword>
<evidence type="ECO:0000256" key="1">
    <source>
        <dbReference type="ARBA" id="ARBA00022598"/>
    </source>
</evidence>
<evidence type="ECO:0000256" key="2">
    <source>
        <dbReference type="ARBA" id="ARBA00022741"/>
    </source>
</evidence>
<sequence>MVYKNYVLLLGADQYLRERALAGIRELTQYPIWTASVEAKYKKNRYFDYNLEADPQDEISLLEAIERQKLKGWSPKAIIPLNDWTLKVAHKLNKKLGLTNMPEKVIELSRNKDIMKNAFLENGLPTAPFRLINNEKELLLASEEVGYPAIIKPFDFGGSGGVYLANNISEAIECLKKSKKVVSKYANDFGIDGSSFIFEKYIKSEEEISIEVVCYDGEYKVLAVTEKYLTPEPRFAEIGHLVPSHRTEDENLKEIACKACGSLGITMGLAHVEVKIQNNKPWIIEVGARPAGDGIMDLIERVFDINPYKLHAASYLNINPFEFFSTSLEPNGTAAIAFLKAEPGVISNIKQPINLPEEVESLWIHAQIGNYSEEAKCWKDREGVIELFWDQTFDYKPTKPLLISEYLSSEIFTVKEVVKYHD</sequence>
<dbReference type="GO" id="GO:0016874">
    <property type="term" value="F:ligase activity"/>
    <property type="evidence" value="ECO:0007669"/>
    <property type="project" value="UniProtKB-KW"/>
</dbReference>
<dbReference type="Proteomes" id="UP000036780">
    <property type="component" value="Unassembled WGS sequence"/>
</dbReference>
<name>A0A0L0QL38_VIRPA</name>
<evidence type="ECO:0000256" key="3">
    <source>
        <dbReference type="ARBA" id="ARBA00022840"/>
    </source>
</evidence>
<dbReference type="GeneID" id="66872284"/>
<organism evidence="5 6">
    <name type="scientific">Virgibacillus pantothenticus</name>
    <dbReference type="NCBI Taxonomy" id="1473"/>
    <lineage>
        <taxon>Bacteria</taxon>
        <taxon>Bacillati</taxon>
        <taxon>Bacillota</taxon>
        <taxon>Bacilli</taxon>
        <taxon>Bacillales</taxon>
        <taxon>Bacillaceae</taxon>
        <taxon>Virgibacillus</taxon>
    </lineage>
</organism>
<keyword evidence="2 4" id="KW-0547">Nucleotide-binding</keyword>
<evidence type="ECO:0000313" key="5">
    <source>
        <dbReference type="EMBL" id="KNE19224.1"/>
    </source>
</evidence>
<proteinExistence type="predicted"/>
<dbReference type="Pfam" id="PF13535">
    <property type="entry name" value="ATP-grasp_4"/>
    <property type="match status" value="1"/>
</dbReference>
<dbReference type="GO" id="GO:0046872">
    <property type="term" value="F:metal ion binding"/>
    <property type="evidence" value="ECO:0007669"/>
    <property type="project" value="InterPro"/>
</dbReference>
<evidence type="ECO:0000256" key="4">
    <source>
        <dbReference type="PROSITE-ProRule" id="PRU00409"/>
    </source>
</evidence>
<protein>
    <submittedName>
        <fullName evidence="5">Uncharacterized protein</fullName>
    </submittedName>
</protein>
<dbReference type="OrthoDB" id="9803907at2"/>
<dbReference type="PANTHER" id="PTHR43585:SF2">
    <property type="entry name" value="ATP-GRASP ENZYME FSQD"/>
    <property type="match status" value="1"/>
</dbReference>
<dbReference type="PANTHER" id="PTHR43585">
    <property type="entry name" value="FUMIPYRROLE BIOSYNTHESIS PROTEIN C"/>
    <property type="match status" value="1"/>
</dbReference>
<dbReference type="AlphaFoldDB" id="A0A0L0QL38"/>
<comment type="caution">
    <text evidence="5">The sequence shown here is derived from an EMBL/GenBank/DDBJ whole genome shotgun (WGS) entry which is preliminary data.</text>
</comment>
<dbReference type="InterPro" id="IPR011761">
    <property type="entry name" value="ATP-grasp"/>
</dbReference>
<dbReference type="EMBL" id="LGTO01000007">
    <property type="protein sequence ID" value="KNE19224.1"/>
    <property type="molecule type" value="Genomic_DNA"/>
</dbReference>
<dbReference type="SUPFAM" id="SSF56059">
    <property type="entry name" value="Glutathione synthetase ATP-binding domain-like"/>
    <property type="match status" value="1"/>
</dbReference>
<evidence type="ECO:0000313" key="6">
    <source>
        <dbReference type="Proteomes" id="UP000036780"/>
    </source>
</evidence>
<dbReference type="RefSeq" id="WP_050351737.1">
    <property type="nucleotide sequence ID" value="NZ_CP073011.1"/>
</dbReference>
<reference evidence="6" key="1">
    <citation type="submission" date="2015-07" db="EMBL/GenBank/DDBJ databases">
        <title>Fjat-10053 dsm26.</title>
        <authorList>
            <person name="Liu B."/>
            <person name="Wang J."/>
            <person name="Zhu Y."/>
            <person name="Liu G."/>
            <person name="Chen Q."/>
            <person name="Chen Z."/>
            <person name="Lan J."/>
            <person name="Che J."/>
            <person name="Ge C."/>
            <person name="Shi H."/>
            <person name="Pan Z."/>
            <person name="Liu X."/>
        </authorList>
    </citation>
    <scope>NUCLEOTIDE SEQUENCE [LARGE SCALE GENOMIC DNA]</scope>
    <source>
        <strain evidence="6">DSM 26</strain>
    </source>
</reference>
<gene>
    <name evidence="5" type="ORF">AFK71_11870</name>
</gene>
<keyword evidence="3 4" id="KW-0067">ATP-binding</keyword>
<dbReference type="GO" id="GO:0005524">
    <property type="term" value="F:ATP binding"/>
    <property type="evidence" value="ECO:0007669"/>
    <property type="project" value="UniProtKB-UniRule"/>
</dbReference>
<dbReference type="PROSITE" id="PS50975">
    <property type="entry name" value="ATP_GRASP"/>
    <property type="match status" value="1"/>
</dbReference>
<dbReference type="Gene3D" id="3.30.470.20">
    <property type="entry name" value="ATP-grasp fold, B domain"/>
    <property type="match status" value="1"/>
</dbReference>
<dbReference type="InterPro" id="IPR052032">
    <property type="entry name" value="ATP-dep_AA_Ligase"/>
</dbReference>
<dbReference type="PATRIC" id="fig|1473.5.peg.923"/>